<reference evidence="2 3" key="1">
    <citation type="submission" date="2021-07" db="EMBL/GenBank/DDBJ databases">
        <title>The Aristolochia fimbriata genome: insights into angiosperm evolution, floral development and chemical biosynthesis.</title>
        <authorList>
            <person name="Jiao Y."/>
        </authorList>
    </citation>
    <scope>NUCLEOTIDE SEQUENCE [LARGE SCALE GENOMIC DNA]</scope>
    <source>
        <strain evidence="2">IBCAS-2021</strain>
        <tissue evidence="2">Leaf</tissue>
    </source>
</reference>
<accession>A0AAV7ESW7</accession>
<evidence type="ECO:0000256" key="1">
    <source>
        <dbReference type="SAM" id="Phobius"/>
    </source>
</evidence>
<dbReference type="EMBL" id="JAINDJ010000003">
    <property type="protein sequence ID" value="KAG9451709.1"/>
    <property type="molecule type" value="Genomic_DNA"/>
</dbReference>
<organism evidence="2 3">
    <name type="scientific">Aristolochia fimbriata</name>
    <name type="common">White veined hardy Dutchman's pipe vine</name>
    <dbReference type="NCBI Taxonomy" id="158543"/>
    <lineage>
        <taxon>Eukaryota</taxon>
        <taxon>Viridiplantae</taxon>
        <taxon>Streptophyta</taxon>
        <taxon>Embryophyta</taxon>
        <taxon>Tracheophyta</taxon>
        <taxon>Spermatophyta</taxon>
        <taxon>Magnoliopsida</taxon>
        <taxon>Magnoliidae</taxon>
        <taxon>Piperales</taxon>
        <taxon>Aristolochiaceae</taxon>
        <taxon>Aristolochia</taxon>
    </lineage>
</organism>
<dbReference type="Proteomes" id="UP000825729">
    <property type="component" value="Unassembled WGS sequence"/>
</dbReference>
<proteinExistence type="predicted"/>
<keyword evidence="1" id="KW-0812">Transmembrane</keyword>
<gene>
    <name evidence="2" type="ORF">H6P81_004613</name>
</gene>
<evidence type="ECO:0000313" key="2">
    <source>
        <dbReference type="EMBL" id="KAG9451709.1"/>
    </source>
</evidence>
<protein>
    <submittedName>
        <fullName evidence="2">Uncharacterized protein</fullName>
    </submittedName>
</protein>
<dbReference type="AlphaFoldDB" id="A0AAV7ESW7"/>
<keyword evidence="1" id="KW-0472">Membrane</keyword>
<feature type="transmembrane region" description="Helical" evidence="1">
    <location>
        <begin position="21"/>
        <end position="44"/>
    </location>
</feature>
<keyword evidence="1" id="KW-1133">Transmembrane helix</keyword>
<keyword evidence="3" id="KW-1185">Reference proteome</keyword>
<comment type="caution">
    <text evidence="2">The sequence shown here is derived from an EMBL/GenBank/DDBJ whole genome shotgun (WGS) entry which is preliminary data.</text>
</comment>
<name>A0AAV7ESW7_ARIFI</name>
<sequence length="66" mass="7547">MAVSTYRASTGFAYLSSLSDFYFFSSYQTAIHTLINTFMLRFIVSHSQKISCMEKIPVTGFCKDKK</sequence>
<evidence type="ECO:0000313" key="3">
    <source>
        <dbReference type="Proteomes" id="UP000825729"/>
    </source>
</evidence>